<accession>A0ABS8IKF5</accession>
<comment type="caution">
    <text evidence="1">The sequence shown here is derived from an EMBL/GenBank/DDBJ whole genome shotgun (WGS) entry which is preliminary data.</text>
</comment>
<name>A0ABS8IKF5_9NOSO</name>
<dbReference type="Proteomes" id="UP001199525">
    <property type="component" value="Unassembled WGS sequence"/>
</dbReference>
<proteinExistence type="predicted"/>
<evidence type="ECO:0000313" key="1">
    <source>
        <dbReference type="EMBL" id="MCC5604334.1"/>
    </source>
</evidence>
<dbReference type="EMBL" id="JAIVFQ010000121">
    <property type="protein sequence ID" value="MCC5604334.1"/>
    <property type="molecule type" value="Genomic_DNA"/>
</dbReference>
<reference evidence="1 2" key="1">
    <citation type="journal article" date="2021" name="Microorganisms">
        <title>Genome Evolution of Filamentous Cyanobacterium Nostoc Species: From Facultative Symbiosis to Free Living.</title>
        <authorList>
            <person name="Huo D."/>
            <person name="Li H."/>
            <person name="Cai F."/>
            <person name="Guo X."/>
            <person name="Qiao Z."/>
            <person name="Wang W."/>
            <person name="Yu G."/>
            <person name="Li R."/>
        </authorList>
    </citation>
    <scope>NUCLEOTIDE SEQUENCE [LARGE SCALE GENOMIC DNA]</scope>
    <source>
        <strain evidence="1 2">CHAB 5714</strain>
    </source>
</reference>
<evidence type="ECO:0000313" key="2">
    <source>
        <dbReference type="Proteomes" id="UP001199525"/>
    </source>
</evidence>
<dbReference type="RefSeq" id="WP_229490164.1">
    <property type="nucleotide sequence ID" value="NZ_JAIVFQ010000121.1"/>
</dbReference>
<sequence length="70" mass="7849">MFYFTIDIFPSNGQVGTGILTANRQKEKHVETGVRRFLVSLTPARLQTKCISVGLTQLSQAIAKCVQHYH</sequence>
<keyword evidence="2" id="KW-1185">Reference proteome</keyword>
<protein>
    <submittedName>
        <fullName evidence="1">Uncharacterized protein</fullName>
    </submittedName>
</protein>
<gene>
    <name evidence="1" type="ORF">LC586_35540</name>
</gene>
<organism evidence="1 2">
    <name type="scientific">Nostoc favosum CHAB5714</name>
    <dbReference type="NCBI Taxonomy" id="2780399"/>
    <lineage>
        <taxon>Bacteria</taxon>
        <taxon>Bacillati</taxon>
        <taxon>Cyanobacteriota</taxon>
        <taxon>Cyanophyceae</taxon>
        <taxon>Nostocales</taxon>
        <taxon>Nostocaceae</taxon>
        <taxon>Nostoc</taxon>
        <taxon>Nostoc favosum</taxon>
    </lineage>
</organism>